<gene>
    <name evidence="9" type="ORF">RIMI_LOCUS2133132</name>
</gene>
<dbReference type="Pfam" id="PF13853">
    <property type="entry name" value="7tm_4"/>
    <property type="match status" value="1"/>
</dbReference>
<accession>A0ABN9KU13</accession>
<feature type="transmembrane region" description="Helical" evidence="7">
    <location>
        <begin position="91"/>
        <end position="110"/>
    </location>
</feature>
<dbReference type="PANTHER" id="PTHR26451:SF860">
    <property type="entry name" value="ODORANT RECEPTOR-RELATED"/>
    <property type="match status" value="1"/>
</dbReference>
<feature type="domain" description="G-protein coupled receptors family 1 profile" evidence="8">
    <location>
        <begin position="73"/>
        <end position="183"/>
    </location>
</feature>
<feature type="transmembrane region" description="Helical" evidence="7">
    <location>
        <begin position="173"/>
        <end position="195"/>
    </location>
</feature>
<evidence type="ECO:0000256" key="7">
    <source>
        <dbReference type="SAM" id="Phobius"/>
    </source>
</evidence>
<keyword evidence="2 7" id="KW-0812">Transmembrane</keyword>
<evidence type="ECO:0000313" key="10">
    <source>
        <dbReference type="Proteomes" id="UP001176940"/>
    </source>
</evidence>
<sequence length="338" mass="38302">MVVDDEEKANILNTFFSTVFTVENEMLVSRIKEMENVSRVNTNLVLLGIVEMENLKYLYASLAFAIYISTMMLSSIIVYTIWLEETLHEPMYIFIANLVVNVMFGNSAILPKVVIDLLFGLNTISMPACLIQSFCIQSYGSLELFTFTVMAFDRYLSVGHPFRYPTLMSNGRAYWILFAVFVFVSLSIGITVFLASRLSMCGVYIKNFICETMSLLHLACDDTSINNIYGTILTMMKVDCILTSHEATRVMMSHLGMSGPVDVRVWPNLTKSLVRMDNDPKHKAKATQEFIKAKKWNIFEWPNTGVSVSKHENPKSSPQYTPTPPPPKPGQEDQQMEP</sequence>
<dbReference type="EMBL" id="CAUEEQ010002907">
    <property type="protein sequence ID" value="CAJ0924006.1"/>
    <property type="molecule type" value="Genomic_DNA"/>
</dbReference>
<evidence type="ECO:0000256" key="1">
    <source>
        <dbReference type="ARBA" id="ARBA00004141"/>
    </source>
</evidence>
<evidence type="ECO:0000259" key="8">
    <source>
        <dbReference type="PROSITE" id="PS50262"/>
    </source>
</evidence>
<evidence type="ECO:0000256" key="2">
    <source>
        <dbReference type="ARBA" id="ARBA00022692"/>
    </source>
</evidence>
<comment type="subcellular location">
    <subcellularLocation>
        <location evidence="1">Membrane</location>
        <topology evidence="1">Multi-pass membrane protein</topology>
    </subcellularLocation>
</comment>
<protein>
    <recommendedName>
        <fullName evidence="8">G-protein coupled receptors family 1 profile domain-containing protein</fullName>
    </recommendedName>
</protein>
<evidence type="ECO:0000313" key="9">
    <source>
        <dbReference type="EMBL" id="CAJ0924006.1"/>
    </source>
</evidence>
<dbReference type="InterPro" id="IPR017452">
    <property type="entry name" value="GPCR_Rhodpsn_7TM"/>
</dbReference>
<comment type="caution">
    <text evidence="9">The sequence shown here is derived from an EMBL/GenBank/DDBJ whole genome shotgun (WGS) entry which is preliminary data.</text>
</comment>
<evidence type="ECO:0000256" key="5">
    <source>
        <dbReference type="ARBA" id="ARBA00023224"/>
    </source>
</evidence>
<dbReference type="PANTHER" id="PTHR26451">
    <property type="entry name" value="G_PROTEIN_RECEP_F1_2 DOMAIN-CONTAINING PROTEIN"/>
    <property type="match status" value="1"/>
</dbReference>
<keyword evidence="5" id="KW-0807">Transducer</keyword>
<dbReference type="Gene3D" id="3.30.420.10">
    <property type="entry name" value="Ribonuclease H-like superfamily/Ribonuclease H"/>
    <property type="match status" value="1"/>
</dbReference>
<dbReference type="SUPFAM" id="SSF81321">
    <property type="entry name" value="Family A G protein-coupled receptor-like"/>
    <property type="match status" value="1"/>
</dbReference>
<dbReference type="InterPro" id="IPR000725">
    <property type="entry name" value="Olfact_rcpt"/>
</dbReference>
<keyword evidence="4 7" id="KW-0472">Membrane</keyword>
<feature type="transmembrane region" description="Helical" evidence="7">
    <location>
        <begin position="57"/>
        <end position="79"/>
    </location>
</feature>
<dbReference type="InterPro" id="IPR036397">
    <property type="entry name" value="RNaseH_sf"/>
</dbReference>
<dbReference type="Proteomes" id="UP001176940">
    <property type="component" value="Unassembled WGS sequence"/>
</dbReference>
<proteinExistence type="predicted"/>
<dbReference type="PRINTS" id="PR00245">
    <property type="entry name" value="OLFACTORYR"/>
</dbReference>
<evidence type="ECO:0000256" key="4">
    <source>
        <dbReference type="ARBA" id="ARBA00023136"/>
    </source>
</evidence>
<keyword evidence="10" id="KW-1185">Reference proteome</keyword>
<evidence type="ECO:0000256" key="6">
    <source>
        <dbReference type="SAM" id="MobiDB-lite"/>
    </source>
</evidence>
<dbReference type="PROSITE" id="PS50262">
    <property type="entry name" value="G_PROTEIN_RECEP_F1_2"/>
    <property type="match status" value="1"/>
</dbReference>
<evidence type="ECO:0000256" key="3">
    <source>
        <dbReference type="ARBA" id="ARBA00022989"/>
    </source>
</evidence>
<name>A0ABN9KU13_9NEOB</name>
<dbReference type="Gene3D" id="1.20.1070.10">
    <property type="entry name" value="Rhodopsin 7-helix transmembrane proteins"/>
    <property type="match status" value="1"/>
</dbReference>
<reference evidence="9" key="1">
    <citation type="submission" date="2023-07" db="EMBL/GenBank/DDBJ databases">
        <authorList>
            <person name="Stuckert A."/>
        </authorList>
    </citation>
    <scope>NUCLEOTIDE SEQUENCE</scope>
</reference>
<keyword evidence="3 7" id="KW-1133">Transmembrane helix</keyword>
<organism evidence="9 10">
    <name type="scientific">Ranitomeya imitator</name>
    <name type="common">mimic poison frog</name>
    <dbReference type="NCBI Taxonomy" id="111125"/>
    <lineage>
        <taxon>Eukaryota</taxon>
        <taxon>Metazoa</taxon>
        <taxon>Chordata</taxon>
        <taxon>Craniata</taxon>
        <taxon>Vertebrata</taxon>
        <taxon>Euteleostomi</taxon>
        <taxon>Amphibia</taxon>
        <taxon>Batrachia</taxon>
        <taxon>Anura</taxon>
        <taxon>Neobatrachia</taxon>
        <taxon>Hyloidea</taxon>
        <taxon>Dendrobatidae</taxon>
        <taxon>Dendrobatinae</taxon>
        <taxon>Ranitomeya</taxon>
    </lineage>
</organism>
<feature type="region of interest" description="Disordered" evidence="6">
    <location>
        <begin position="307"/>
        <end position="338"/>
    </location>
</feature>
<dbReference type="InterPro" id="IPR052921">
    <property type="entry name" value="GPCR1_Superfamily_Member"/>
</dbReference>